<dbReference type="InterPro" id="IPR027417">
    <property type="entry name" value="P-loop_NTPase"/>
</dbReference>
<dbReference type="InterPro" id="IPR007110">
    <property type="entry name" value="Ig-like_dom"/>
</dbReference>
<proteinExistence type="predicted"/>
<feature type="domain" description="Ig-like" evidence="2">
    <location>
        <begin position="294"/>
        <end position="396"/>
    </location>
</feature>
<dbReference type="SMART" id="SM00409">
    <property type="entry name" value="IG"/>
    <property type="match status" value="3"/>
</dbReference>
<dbReference type="Proteomes" id="UP000230750">
    <property type="component" value="Unassembled WGS sequence"/>
</dbReference>
<feature type="signal peptide" evidence="1">
    <location>
        <begin position="1"/>
        <end position="22"/>
    </location>
</feature>
<dbReference type="OrthoDB" id="120976at2759"/>
<evidence type="ECO:0000256" key="1">
    <source>
        <dbReference type="SAM" id="SignalP"/>
    </source>
</evidence>
<dbReference type="SUPFAM" id="SSF52540">
    <property type="entry name" value="P-loop containing nucleoside triphosphate hydrolases"/>
    <property type="match status" value="1"/>
</dbReference>
<organism evidence="4 5">
    <name type="scientific">Stichopus japonicus</name>
    <name type="common">Sea cucumber</name>
    <dbReference type="NCBI Taxonomy" id="307972"/>
    <lineage>
        <taxon>Eukaryota</taxon>
        <taxon>Metazoa</taxon>
        <taxon>Echinodermata</taxon>
        <taxon>Eleutherozoa</taxon>
        <taxon>Echinozoa</taxon>
        <taxon>Holothuroidea</taxon>
        <taxon>Aspidochirotacea</taxon>
        <taxon>Aspidochirotida</taxon>
        <taxon>Stichopodidae</taxon>
        <taxon>Apostichopus</taxon>
    </lineage>
</organism>
<dbReference type="AlphaFoldDB" id="A0A2G8KIG9"/>
<keyword evidence="5" id="KW-1185">Reference proteome</keyword>
<dbReference type="PROSITE" id="PS50835">
    <property type="entry name" value="IG_LIKE"/>
    <property type="match status" value="2"/>
</dbReference>
<evidence type="ECO:0000313" key="4">
    <source>
        <dbReference type="EMBL" id="PIK47793.1"/>
    </source>
</evidence>
<evidence type="ECO:0008006" key="6">
    <source>
        <dbReference type="Google" id="ProtNLM"/>
    </source>
</evidence>
<dbReference type="InterPro" id="IPR013783">
    <property type="entry name" value="Ig-like_fold"/>
</dbReference>
<gene>
    <name evidence="4" type="ORF">BSL78_15336</name>
</gene>
<dbReference type="Pfam" id="PF05729">
    <property type="entry name" value="NACHT"/>
    <property type="match status" value="1"/>
</dbReference>
<dbReference type="Gene3D" id="2.60.40.10">
    <property type="entry name" value="Immunoglobulins"/>
    <property type="match status" value="1"/>
</dbReference>
<evidence type="ECO:0000259" key="2">
    <source>
        <dbReference type="PROSITE" id="PS50835"/>
    </source>
</evidence>
<feature type="chain" id="PRO_5013634447" description="NLR family CARD domain-containing protein 4" evidence="1">
    <location>
        <begin position="23"/>
        <end position="1158"/>
    </location>
</feature>
<accession>A0A2G8KIG9</accession>
<dbReference type="PANTHER" id="PTHR46312">
    <property type="entry name" value="NACHT DOMAIN-CONTAINING PROTEIN"/>
    <property type="match status" value="1"/>
</dbReference>
<dbReference type="InterPro" id="IPR036179">
    <property type="entry name" value="Ig-like_dom_sf"/>
</dbReference>
<dbReference type="PROSITE" id="PS50837">
    <property type="entry name" value="NACHT"/>
    <property type="match status" value="1"/>
</dbReference>
<sequence length="1158" mass="131447">MKQQHCLSHSIVLLLLVSVVTSLDECESPQYLELGKSGVVRCNFDGGYHSVYWYKNTNIIGQKPFIEDTPSGTAGPGYESGEFDINEDGSLIINEVFLGHEATFTVTTFHSAEDIPPTISVDVKTFVKPVPAVPLVSYCYSEDSVCFIRWDQNSDLTCTIQEVRPTADLSWQLRTADGDKSLSFETVVTNETLTQTISVSIIDPDVYSSQLSQLVCKAHLHLDILQRYETVVFVYNTGIETPINHDELTQPFSEGYTLGDSGVHHEGVYTCTYSNGTNGGVTHYDLNVYVYPVPAYLEIEGCNHEQYCSVTVMETGSLTCKVSGIRPEVNLEWRGINDESSEKIEFYNHQSSTKSKGDTTDIILTVDYMITQTAEEQRLTLECRATGQYADQFKLTTHVDLLVGKRSQPTEEPLTDATNPVPAIIAVVLVVGLLVIGLVTFLTCRVYCSRSKDNDDEEKMPMMKTKDLKTKLKEQLKETYNVMYSSLKPIPYLKDKMYSVNELYVEGGIECLLSERSTDKVDKWVDIESYQNLFSDPRIQSKRRIIEAEPGYGKSTLTLQLAYEWCTAVPNSLMGKVDLLLIFKLRQMKGITSIYEATKLLLLPRESNIGVDEIKDILAELSSVVIILDGFDEYPDYNLETQTDILDILKRHMFQHFDVILTTRSSFLPKSYAPQTKHIRLTGFDKEAQDKYLRRAVTATQGKVSEEVKEWLEDNPVLADLCQAPLFFALYAHASQDRENLKNCNSATVFFRYIVSCIKSHTTAKSDDNYVSKIDLVNDNILSEVAYLDLTRRRVLSDWKRDELSKKLGKDTLEQYVQVGILREEETIQVSDVPGTLASEHIKLTYEIRFYHKLFSEWYAANYVADRLATASVTPEEVSEILEDLEPSTCQYVYRFACGLNPGAAKAIINYLKGVEGGDEFAILCILEHGGAVDYIIDNVTDICSREIQIGSQNTRLLQRSVVQLLEIATAKQIPVFRLLLSDSLKSVNVRNGEIVLKSDLRLPILNTLKALWLDITGCRLQPEDFTDVFQYSLKCESLKTITFSNCLAPVTYGDSTVMADLKQRNIKVQWYPSVIGYRLDLSNGFWKDKNGTSQLTQSEYLKEVSTFNDTYNSRQRDFVVEVNRKLENVWLDLRLFLKTTKKRNERGRKKQFLRNYF</sequence>
<comment type="caution">
    <text evidence="4">The sequence shown here is derived from an EMBL/GenBank/DDBJ whole genome shotgun (WGS) entry which is preliminary data.</text>
</comment>
<evidence type="ECO:0000313" key="5">
    <source>
        <dbReference type="Proteomes" id="UP000230750"/>
    </source>
</evidence>
<dbReference type="STRING" id="307972.A0A2G8KIG9"/>
<dbReference type="EMBL" id="MRZV01000558">
    <property type="protein sequence ID" value="PIK47793.1"/>
    <property type="molecule type" value="Genomic_DNA"/>
</dbReference>
<protein>
    <recommendedName>
        <fullName evidence="6">NLR family CARD domain-containing protein 4</fullName>
    </recommendedName>
</protein>
<dbReference type="InterPro" id="IPR003599">
    <property type="entry name" value="Ig_sub"/>
</dbReference>
<reference evidence="4 5" key="1">
    <citation type="journal article" date="2017" name="PLoS Biol.">
        <title>The sea cucumber genome provides insights into morphological evolution and visceral regeneration.</title>
        <authorList>
            <person name="Zhang X."/>
            <person name="Sun L."/>
            <person name="Yuan J."/>
            <person name="Sun Y."/>
            <person name="Gao Y."/>
            <person name="Zhang L."/>
            <person name="Li S."/>
            <person name="Dai H."/>
            <person name="Hamel J.F."/>
            <person name="Liu C."/>
            <person name="Yu Y."/>
            <person name="Liu S."/>
            <person name="Lin W."/>
            <person name="Guo K."/>
            <person name="Jin S."/>
            <person name="Xu P."/>
            <person name="Storey K.B."/>
            <person name="Huan P."/>
            <person name="Zhang T."/>
            <person name="Zhou Y."/>
            <person name="Zhang J."/>
            <person name="Lin C."/>
            <person name="Li X."/>
            <person name="Xing L."/>
            <person name="Huo D."/>
            <person name="Sun M."/>
            <person name="Wang L."/>
            <person name="Mercier A."/>
            <person name="Li F."/>
            <person name="Yang H."/>
            <person name="Xiang J."/>
        </authorList>
    </citation>
    <scope>NUCLEOTIDE SEQUENCE [LARGE SCALE GENOMIC DNA]</scope>
    <source>
        <strain evidence="4">Shaxun</strain>
        <tissue evidence="4">Muscle</tissue>
    </source>
</reference>
<feature type="domain" description="Ig-like" evidence="2">
    <location>
        <begin position="131"/>
        <end position="287"/>
    </location>
</feature>
<dbReference type="InterPro" id="IPR007111">
    <property type="entry name" value="NACHT_NTPase"/>
</dbReference>
<feature type="domain" description="NACHT" evidence="3">
    <location>
        <begin position="542"/>
        <end position="666"/>
    </location>
</feature>
<dbReference type="Gene3D" id="3.40.50.300">
    <property type="entry name" value="P-loop containing nucleotide triphosphate hydrolases"/>
    <property type="match status" value="1"/>
</dbReference>
<name>A0A2G8KIG9_STIJA</name>
<evidence type="ECO:0000259" key="3">
    <source>
        <dbReference type="PROSITE" id="PS50837"/>
    </source>
</evidence>
<keyword evidence="1" id="KW-0732">Signal</keyword>
<dbReference type="SUPFAM" id="SSF48726">
    <property type="entry name" value="Immunoglobulin"/>
    <property type="match status" value="1"/>
</dbReference>
<dbReference type="PANTHER" id="PTHR46312:SF2">
    <property type="entry name" value="NUCLEOTIDE-BINDING OLIGOMERIZATION DOMAIN-CONTAINING PROTEIN 2-LIKE"/>
    <property type="match status" value="1"/>
</dbReference>